<proteinExistence type="predicted"/>
<evidence type="ECO:0000313" key="2">
    <source>
        <dbReference type="EMBL" id="CBJ89724.1"/>
    </source>
</evidence>
<feature type="region of interest" description="Disordered" evidence="1">
    <location>
        <begin position="50"/>
        <end position="80"/>
    </location>
</feature>
<gene>
    <name evidence="2" type="ordered locus">XNC1_1664</name>
</gene>
<accession>D3VC71</accession>
<dbReference type="GeneID" id="94018774"/>
<dbReference type="RefSeq" id="WP_013183970.1">
    <property type="nucleotide sequence ID" value="NC_014228.1"/>
</dbReference>
<dbReference type="HOGENOM" id="CLU_2588933_0_0_6"/>
<dbReference type="KEGG" id="xne:XNC1_1664"/>
<evidence type="ECO:0000313" key="3">
    <source>
        <dbReference type="Proteomes" id="UP000008075"/>
    </source>
</evidence>
<dbReference type="AlphaFoldDB" id="D3VC71"/>
<dbReference type="eggNOG" id="COG3335">
    <property type="taxonomic scope" value="Bacteria"/>
</dbReference>
<dbReference type="EMBL" id="FN667742">
    <property type="protein sequence ID" value="CBJ89724.1"/>
    <property type="molecule type" value="Genomic_DNA"/>
</dbReference>
<evidence type="ECO:0000256" key="1">
    <source>
        <dbReference type="SAM" id="MobiDB-lite"/>
    </source>
</evidence>
<organism evidence="2 3">
    <name type="scientific">Xenorhabdus nematophila (strain ATCC 19061 / DSM 3370 / CCUG 14189 / LMG 1036 / NCIMB 9965 / AN6)</name>
    <dbReference type="NCBI Taxonomy" id="406817"/>
    <lineage>
        <taxon>Bacteria</taxon>
        <taxon>Pseudomonadati</taxon>
        <taxon>Pseudomonadota</taxon>
        <taxon>Gammaproteobacteria</taxon>
        <taxon>Enterobacterales</taxon>
        <taxon>Morganellaceae</taxon>
        <taxon>Xenorhabdus</taxon>
    </lineage>
</organism>
<protein>
    <submittedName>
        <fullName evidence="2">Transposase</fullName>
    </submittedName>
</protein>
<dbReference type="Proteomes" id="UP000008075">
    <property type="component" value="Chromosome"/>
</dbReference>
<keyword evidence="3" id="KW-1185">Reference proteome</keyword>
<reference evidence="2 3" key="1">
    <citation type="journal article" date="2011" name="PLoS ONE">
        <title>The entomopathogenic bacterial endosymbionts xenorhabdus and photorhabdus: convergent lifestyles from divergent genomes.</title>
        <authorList>
            <person name="Chaston J.M."/>
            <person name="Suen G."/>
            <person name="Tucker S.L."/>
            <person name="Andersen A.W."/>
            <person name="Bhasin A."/>
            <person name="Bode E."/>
            <person name="Bode H.B."/>
            <person name="Brachmann A.O."/>
            <person name="Cowles C.E."/>
            <person name="Cowles K.N."/>
            <person name="Darby C."/>
            <person name="de Leon L."/>
            <person name="Drace K."/>
            <person name="Du Z."/>
            <person name="Givaudan A."/>
            <person name="Herbert Tran E.E."/>
            <person name="Jewell K.A."/>
            <person name="Knack J.J."/>
            <person name="Krasomil-Osterfeld K.C."/>
            <person name="Kukor R."/>
            <person name="Lanois A."/>
            <person name="Latreille P."/>
            <person name="Leimgruber N.K."/>
            <person name="Lipke C.M."/>
            <person name="Liu R."/>
            <person name="Lu X."/>
            <person name="Martens E.C."/>
            <person name="Marri P.R."/>
            <person name="Medigue C."/>
            <person name="Menard M.L."/>
            <person name="Miller N.M."/>
            <person name="Morales-Soto N."/>
            <person name="Norton S."/>
            <person name="Ogier J.C."/>
            <person name="Orchard S.S."/>
            <person name="Park D."/>
            <person name="Park Y."/>
            <person name="Qurollo B.A."/>
            <person name="Sugar D.R."/>
            <person name="Richards G.R."/>
            <person name="Rouy Z."/>
            <person name="Slominski B."/>
            <person name="Slominski K."/>
            <person name="Snyder H."/>
            <person name="Tjaden B.C."/>
            <person name="van der Hoeven R."/>
            <person name="Welch R.D."/>
            <person name="Wheeler C."/>
            <person name="Xiang B."/>
            <person name="Barbazuk B."/>
            <person name="Gaudriault S."/>
            <person name="Goodner B."/>
            <person name="Slater S.C."/>
            <person name="Forst S."/>
            <person name="Goldman B.S."/>
            <person name="Goodrich-Blair H."/>
        </authorList>
    </citation>
    <scope>NUCLEOTIDE SEQUENCE [LARGE SCALE GENOMIC DNA]</scope>
    <source>
        <strain evidence="3">ATCC 19061 / DSM 3370 / CCUG 14189 / LMG 1036 / NCIMB 9965 / AN6</strain>
    </source>
</reference>
<name>D3VC71_XENNA</name>
<sequence length="80" mass="8919">MAHRVGEAISLRDETELAEKSALLDKIKAGARAGRYRLIYFDEASFAASPPGQYGWSPRGTELPGQQSVLSDRLRQYHAR</sequence>